<evidence type="ECO:0000313" key="3">
    <source>
        <dbReference type="EMBL" id="ODR55912.1"/>
    </source>
</evidence>
<name>A0A1E3ACS1_9FIRM</name>
<dbReference type="AlphaFoldDB" id="A0A1E3ACS1"/>
<accession>A0A1E3ACS1</accession>
<protein>
    <submittedName>
        <fullName evidence="1">Uncharacterized protein</fullName>
    </submittedName>
</protein>
<reference evidence="3 5" key="3">
    <citation type="submission" date="2016-08" db="EMBL/GenBank/DDBJ databases">
        <authorList>
            <person name="Seilhamer J.J."/>
        </authorList>
    </citation>
    <scope>NUCLEOTIDE SEQUENCE [LARGE SCALE GENOMIC DNA]</scope>
    <source>
        <strain evidence="3 5">NML150140-1</strain>
    </source>
</reference>
<organism evidence="1 4">
    <name type="scientific">Eisenbergiella tayi</name>
    <dbReference type="NCBI Taxonomy" id="1432052"/>
    <lineage>
        <taxon>Bacteria</taxon>
        <taxon>Bacillati</taxon>
        <taxon>Bacillota</taxon>
        <taxon>Clostridia</taxon>
        <taxon>Lachnospirales</taxon>
        <taxon>Lachnospiraceae</taxon>
        <taxon>Eisenbergiella</taxon>
    </lineage>
</organism>
<dbReference type="EMBL" id="MEHA01000001">
    <property type="protein sequence ID" value="ODR55912.1"/>
    <property type="molecule type" value="Genomic_DNA"/>
</dbReference>
<dbReference type="Proteomes" id="UP000094271">
    <property type="component" value="Unassembled WGS sequence"/>
</dbReference>
<evidence type="ECO:0000313" key="2">
    <source>
        <dbReference type="EMBL" id="ODR44196.1"/>
    </source>
</evidence>
<reference evidence="1 4" key="1">
    <citation type="submission" date="2016-07" db="EMBL/GenBank/DDBJ databases">
        <title>Characterization of isolates of Eisenbergiella tayi derived from blood cultures, using whole genome sequencing.</title>
        <authorList>
            <person name="Burdz T."/>
            <person name="Wiebe D."/>
            <person name="Huynh C."/>
            <person name="Bernard K."/>
        </authorList>
    </citation>
    <scope>NUCLEOTIDE SEQUENCE [LARGE SCALE GENOMIC DNA]</scope>
    <source>
        <strain evidence="1 4">NML 110608</strain>
    </source>
</reference>
<evidence type="ECO:0000313" key="5">
    <source>
        <dbReference type="Proteomes" id="UP000094271"/>
    </source>
</evidence>
<sequence>MNELKKLNEGGTPSERPFLLIYTNKDNVVNYEWLKTKEELVRVMEEVKGYGCQVLDSTLIASCRVEFP</sequence>
<dbReference type="EMBL" id="MCGH01000002">
    <property type="protein sequence ID" value="ODM06552.1"/>
    <property type="molecule type" value="Genomic_DNA"/>
</dbReference>
<dbReference type="Proteomes" id="UP000094869">
    <property type="component" value="Unassembled WGS sequence"/>
</dbReference>
<dbReference type="Proteomes" id="UP000094067">
    <property type="component" value="Unassembled WGS sequence"/>
</dbReference>
<evidence type="ECO:0000313" key="1">
    <source>
        <dbReference type="EMBL" id="ODM06552.1"/>
    </source>
</evidence>
<comment type="caution">
    <text evidence="1">The sequence shown here is derived from an EMBL/GenBank/DDBJ whole genome shotgun (WGS) entry which is preliminary data.</text>
</comment>
<dbReference type="EMBL" id="MEHD01000056">
    <property type="protein sequence ID" value="ODR44196.1"/>
    <property type="molecule type" value="Genomic_DNA"/>
</dbReference>
<gene>
    <name evidence="3" type="ORF">BEI59_01800</name>
    <name evidence="1" type="ORF">BEI61_02442</name>
    <name evidence="2" type="ORF">BEI63_31785</name>
</gene>
<evidence type="ECO:0000313" key="4">
    <source>
        <dbReference type="Proteomes" id="UP000094067"/>
    </source>
</evidence>
<evidence type="ECO:0000313" key="6">
    <source>
        <dbReference type="Proteomes" id="UP000094869"/>
    </source>
</evidence>
<reference evidence="2 6" key="2">
    <citation type="submission" date="2016-08" db="EMBL/GenBank/DDBJ databases">
        <title>Characterization of Isolates of Eisenbergiella tayi Derived from Blood Cultures, Using Whole Genome Sequencing.</title>
        <authorList>
            <person name="Bernier A.-M."/>
            <person name="Burdz T."/>
            <person name="Wiebe D."/>
            <person name="Bernard K."/>
        </authorList>
    </citation>
    <scope>NUCLEOTIDE SEQUENCE [LARGE SCALE GENOMIC DNA]</scope>
    <source>
        <strain evidence="2 6">NML120146</strain>
    </source>
</reference>
<dbReference type="RefSeq" id="WP_044971791.1">
    <property type="nucleotide sequence ID" value="NZ_JAQCZP010000002.1"/>
</dbReference>
<keyword evidence="6" id="KW-1185">Reference proteome</keyword>
<proteinExistence type="predicted"/>